<evidence type="ECO:0000256" key="9">
    <source>
        <dbReference type="NCBIfam" id="TIGR03303"/>
    </source>
</evidence>
<evidence type="ECO:0000259" key="11">
    <source>
        <dbReference type="PROSITE" id="PS51779"/>
    </source>
</evidence>
<evidence type="ECO:0000256" key="6">
    <source>
        <dbReference type="ARBA" id="ARBA00023136"/>
    </source>
</evidence>
<dbReference type="Gene3D" id="2.40.160.50">
    <property type="entry name" value="membrane protein fhac: a member of the omp85/tpsb transporter family"/>
    <property type="match status" value="1"/>
</dbReference>
<evidence type="ECO:0000256" key="8">
    <source>
        <dbReference type="HAMAP-Rule" id="MF_01430"/>
    </source>
</evidence>
<evidence type="ECO:0000256" key="2">
    <source>
        <dbReference type="ARBA" id="ARBA00022452"/>
    </source>
</evidence>
<dbReference type="Gene3D" id="3.10.20.310">
    <property type="entry name" value="membrane protein fhac"/>
    <property type="match status" value="5"/>
</dbReference>
<keyword evidence="5 8" id="KW-0677">Repeat</keyword>
<proteinExistence type="inferred from homology"/>
<accession>A0ABT1Z2C3</accession>
<keyword evidence="3 8" id="KW-0812">Transmembrane</keyword>
<keyword evidence="10" id="KW-1133">Transmembrane helix</keyword>
<protein>
    <recommendedName>
        <fullName evidence="8 9">Outer membrane protein assembly factor BamA</fullName>
    </recommendedName>
</protein>
<evidence type="ECO:0000313" key="13">
    <source>
        <dbReference type="Proteomes" id="UP001165396"/>
    </source>
</evidence>
<dbReference type="InterPro" id="IPR000184">
    <property type="entry name" value="Bac_surfAg_D15"/>
</dbReference>
<evidence type="ECO:0000256" key="10">
    <source>
        <dbReference type="SAM" id="Phobius"/>
    </source>
</evidence>
<dbReference type="Pfam" id="PF07244">
    <property type="entry name" value="POTRA"/>
    <property type="match status" value="4"/>
</dbReference>
<evidence type="ECO:0000256" key="4">
    <source>
        <dbReference type="ARBA" id="ARBA00022729"/>
    </source>
</evidence>
<feature type="domain" description="POTRA" evidence="11">
    <location>
        <begin position="48"/>
        <end position="115"/>
    </location>
</feature>
<dbReference type="PANTHER" id="PTHR12815:SF23">
    <property type="entry name" value="OUTER MEMBRANE PROTEIN ASSEMBLY FACTOR BAMA"/>
    <property type="match status" value="1"/>
</dbReference>
<gene>
    <name evidence="8 12" type="primary">bamA</name>
    <name evidence="12" type="ORF">NTA49_12170</name>
</gene>
<comment type="similarity">
    <text evidence="8">Belongs to the BamA family.</text>
</comment>
<dbReference type="InterPro" id="IPR010827">
    <property type="entry name" value="BamA/TamA_POTRA"/>
</dbReference>
<dbReference type="PROSITE" id="PS51779">
    <property type="entry name" value="POTRA"/>
    <property type="match status" value="3"/>
</dbReference>
<keyword evidence="4 8" id="KW-0732">Signal</keyword>
<dbReference type="NCBIfam" id="TIGR03303">
    <property type="entry name" value="OM_YaeT"/>
    <property type="match status" value="1"/>
</dbReference>
<feature type="domain" description="POTRA" evidence="11">
    <location>
        <begin position="116"/>
        <end position="193"/>
    </location>
</feature>
<keyword evidence="13" id="KW-1185">Reference proteome</keyword>
<keyword evidence="7 8" id="KW-0998">Cell outer membrane</keyword>
<evidence type="ECO:0000256" key="7">
    <source>
        <dbReference type="ARBA" id="ARBA00023237"/>
    </source>
</evidence>
<dbReference type="InterPro" id="IPR023707">
    <property type="entry name" value="OM_assembly_BamA"/>
</dbReference>
<evidence type="ECO:0000313" key="12">
    <source>
        <dbReference type="EMBL" id="MCR8827291.1"/>
    </source>
</evidence>
<feature type="transmembrane region" description="Helical" evidence="10">
    <location>
        <begin position="21"/>
        <end position="39"/>
    </location>
</feature>
<dbReference type="Pfam" id="PF01103">
    <property type="entry name" value="Omp85"/>
    <property type="match status" value="1"/>
</dbReference>
<dbReference type="HAMAP" id="MF_01430">
    <property type="entry name" value="OM_assembly_BamA"/>
    <property type="match status" value="1"/>
</dbReference>
<dbReference type="Proteomes" id="UP001165396">
    <property type="component" value="Unassembled WGS sequence"/>
</dbReference>
<name>A0ABT1Z2C3_9RHOB</name>
<comment type="subunit">
    <text evidence="8">Part of the Bam complex.</text>
</comment>
<evidence type="ECO:0000256" key="5">
    <source>
        <dbReference type="ARBA" id="ARBA00022737"/>
    </source>
</evidence>
<evidence type="ECO:0000256" key="3">
    <source>
        <dbReference type="ARBA" id="ARBA00022692"/>
    </source>
</evidence>
<comment type="caution">
    <text evidence="12">The sequence shown here is derived from an EMBL/GenBank/DDBJ whole genome shotgun (WGS) entry which is preliminary data.</text>
</comment>
<dbReference type="PIRSF" id="PIRSF006076">
    <property type="entry name" value="OM_assembly_OMP85"/>
    <property type="match status" value="1"/>
</dbReference>
<sequence>MRLGLEGGAAKRHSRVSIATGLLRAFVFFAAIAATYTIGTTQAQAQSYRFDSVVIEGNARIGQSAILSQAGIGRGQTLTAGQLNDAYQRLLSSGLFESVEINPQGSTLRITVVELPTINRISFEGNRRIKDDALTALVSSSERRVFNPSLAEKDAAAIAEAYSNDGRLAARVTPRVIKRRDNRVDLVFEIFEGDVVEIERLSFVGNRVFSDRRLRRVLGTKQAGIFRSLIKADTFVADRIEFDKQMLRDFYLSRGYVDFRINSVNAELTRERDGYFLVFNVQEGQQFKFGQITTVSEMPGVDADAYQAVTKIRPGVVYSPALVEQEISRMEALAIRNTVDFMRVEPRITRNDRDLTLDVEFVISRGPRVFVERIDIEGNTTTLDRVLRRQFPVAEGDPFNPREIRESAERIRALDFFESAEVNAREGSSPEQVIVDVDVVEKPTGSLSFGGTFSSANGFGLAVSFVERNFVGRGQSLSLEFSTAEEAEAYGLTFREPALLGRDLAFGLKLQYGSTNSSFTSYDTEQYIIEPSLGFPVSENGRLQVRYTAESIEMEERTPPENGAIITNEIAAGAQMRSSVGYTYTYDTRLSGLDPTAGVLLQFGQDFAGLGGDSEFIRTTAKIVGQKRILNDEVTLTATLEGGALSWLGGTNRAVDRFILGPSILRGFEPGGIGPRDQSGGFDNALGGNLYLAARFEAEFPLGLPEEYGIRGAVFYDVGNLWDLSDVDLSGGNVVGEDGSFRHVIGVSILWDTPVGPLRFNFTDAIKKESFDREQSFDLTLSTTF</sequence>
<comment type="function">
    <text evidence="8">Part of the outer membrane protein assembly complex, which is involved in assembly and insertion of beta-barrel proteins into the outer membrane.</text>
</comment>
<feature type="domain" description="POTRA" evidence="11">
    <location>
        <begin position="369"/>
        <end position="442"/>
    </location>
</feature>
<keyword evidence="6 8" id="KW-0472">Membrane</keyword>
<organism evidence="12 13">
    <name type="scientific">Pseudosulfitobacter koreensis</name>
    <dbReference type="NCBI Taxonomy" id="2968472"/>
    <lineage>
        <taxon>Bacteria</taxon>
        <taxon>Pseudomonadati</taxon>
        <taxon>Pseudomonadota</taxon>
        <taxon>Alphaproteobacteria</taxon>
        <taxon>Rhodobacterales</taxon>
        <taxon>Roseobacteraceae</taxon>
        <taxon>Pseudosulfitobacter</taxon>
    </lineage>
</organism>
<dbReference type="PANTHER" id="PTHR12815">
    <property type="entry name" value="SORTING AND ASSEMBLY MACHINERY SAMM50 PROTEIN FAMILY MEMBER"/>
    <property type="match status" value="1"/>
</dbReference>
<dbReference type="EMBL" id="JANKJG010000008">
    <property type="protein sequence ID" value="MCR8827291.1"/>
    <property type="molecule type" value="Genomic_DNA"/>
</dbReference>
<dbReference type="InterPro" id="IPR039910">
    <property type="entry name" value="D15-like"/>
</dbReference>
<dbReference type="InterPro" id="IPR034746">
    <property type="entry name" value="POTRA"/>
</dbReference>
<reference evidence="12" key="1">
    <citation type="submission" date="2022-07" db="EMBL/GenBank/DDBJ databases">
        <title>Pseudosulfitobacter sp. strain AP-MA-4, whole genome sequence.</title>
        <authorList>
            <person name="Jiang Y."/>
        </authorList>
    </citation>
    <scope>NUCLEOTIDE SEQUENCE</scope>
    <source>
        <strain evidence="12">AP-MA-4</strain>
    </source>
</reference>
<evidence type="ECO:0000256" key="1">
    <source>
        <dbReference type="ARBA" id="ARBA00004370"/>
    </source>
</evidence>
<comment type="subcellular location">
    <subcellularLocation>
        <location evidence="8">Cell outer membrane</location>
    </subcellularLocation>
    <subcellularLocation>
        <location evidence="1">Membrane</location>
    </subcellularLocation>
</comment>
<dbReference type="RefSeq" id="WP_258295059.1">
    <property type="nucleotide sequence ID" value="NZ_JANKJG010000008.1"/>
</dbReference>
<keyword evidence="2 8" id="KW-1134">Transmembrane beta strand</keyword>